<proteinExistence type="predicted"/>
<sequence>MISIICLIRITIIGIYQVFLNGLSSTCSIIGIRVGIQVETHACMVPYTFMFLSQQILL</sequence>
<reference evidence="2" key="1">
    <citation type="journal article" date="2020" name="Plant J.">
        <title>Transposons played a major role in the diversification between the closely related almond and peach genomes: results from the almond genome sequence.</title>
        <authorList>
            <person name="Alioto T."/>
            <person name="Alexiou K.G."/>
            <person name="Bardil A."/>
            <person name="Barteri F."/>
            <person name="Castanera R."/>
            <person name="Cruz F."/>
            <person name="Dhingra A."/>
            <person name="Duval H."/>
            <person name="Fernandez I Marti A."/>
            <person name="Frias L."/>
            <person name="Galan B."/>
            <person name="Garcia J.L."/>
            <person name="Howad W."/>
            <person name="Gomez-Garrido J."/>
            <person name="Gut M."/>
            <person name="Julca I."/>
            <person name="Morata J."/>
            <person name="Puigdomenech P."/>
            <person name="Ribeca P."/>
            <person name="Rubio Cabetas M.J."/>
            <person name="Vlasova A."/>
            <person name="Wirthensohn M."/>
            <person name="Garcia-Mas J."/>
            <person name="Gabaldon T."/>
            <person name="Casacuberta J.M."/>
            <person name="Arus P."/>
        </authorList>
    </citation>
    <scope>NUCLEOTIDE SEQUENCE [LARGE SCALE GENOMIC DNA]</scope>
    <source>
        <strain evidence="2">cv. Texas</strain>
    </source>
</reference>
<dbReference type="InParanoid" id="A0A5E4G369"/>
<name>A0A5E4G369_PRUDU</name>
<dbReference type="Proteomes" id="UP000327085">
    <property type="component" value="Chromosome 1"/>
</dbReference>
<dbReference type="EMBL" id="CABIKO010000315">
    <property type="protein sequence ID" value="VVA34062.1"/>
    <property type="molecule type" value="Genomic_DNA"/>
</dbReference>
<dbReference type="Gramene" id="VVA34062">
    <property type="protein sequence ID" value="VVA34062"/>
    <property type="gene ID" value="Prudul26B014305"/>
</dbReference>
<organism evidence="1 2">
    <name type="scientific">Prunus dulcis</name>
    <name type="common">Almond</name>
    <name type="synonym">Amygdalus dulcis</name>
    <dbReference type="NCBI Taxonomy" id="3755"/>
    <lineage>
        <taxon>Eukaryota</taxon>
        <taxon>Viridiplantae</taxon>
        <taxon>Streptophyta</taxon>
        <taxon>Embryophyta</taxon>
        <taxon>Tracheophyta</taxon>
        <taxon>Spermatophyta</taxon>
        <taxon>Magnoliopsida</taxon>
        <taxon>eudicotyledons</taxon>
        <taxon>Gunneridae</taxon>
        <taxon>Pentapetalae</taxon>
        <taxon>rosids</taxon>
        <taxon>fabids</taxon>
        <taxon>Rosales</taxon>
        <taxon>Rosaceae</taxon>
        <taxon>Amygdaloideae</taxon>
        <taxon>Amygdaleae</taxon>
        <taxon>Prunus</taxon>
    </lineage>
</organism>
<evidence type="ECO:0000313" key="2">
    <source>
        <dbReference type="Proteomes" id="UP000327085"/>
    </source>
</evidence>
<gene>
    <name evidence="1" type="ORF">ALMOND_2B014305</name>
</gene>
<protein>
    <submittedName>
        <fullName evidence="1">Uncharacterized protein</fullName>
    </submittedName>
</protein>
<accession>A0A5E4G369</accession>
<evidence type="ECO:0000313" key="1">
    <source>
        <dbReference type="EMBL" id="VVA34062.1"/>
    </source>
</evidence>
<dbReference type="AlphaFoldDB" id="A0A5E4G369"/>